<evidence type="ECO:0000259" key="2">
    <source>
        <dbReference type="Pfam" id="PF13482"/>
    </source>
</evidence>
<gene>
    <name evidence="3" type="ORF">CQY22_000970</name>
</gene>
<dbReference type="STRING" id="85968.GCA_900073015_01654"/>
<comment type="caution">
    <text evidence="3">The sequence shown here is derived from an EMBL/GenBank/DDBJ whole genome shotgun (WGS) entry which is preliminary data.</text>
</comment>
<protein>
    <submittedName>
        <fullName evidence="3">Recombinase RecB</fullName>
    </submittedName>
</protein>
<reference evidence="3 4" key="1">
    <citation type="journal article" date="2017" name="Infect. Genet. Evol.">
        <title>The new phylogeny of the genus Mycobacterium: The old and the news.</title>
        <authorList>
            <person name="Tortoli E."/>
            <person name="Fedrizzi T."/>
            <person name="Meehan C.J."/>
            <person name="Trovato A."/>
            <person name="Grottola A."/>
            <person name="Giacobazzi E."/>
            <person name="Serpini G.F."/>
            <person name="Tagliazucchi S."/>
            <person name="Fabio A."/>
            <person name="Bettua C."/>
            <person name="Bertorelli R."/>
            <person name="Frascaro F."/>
            <person name="De Sanctis V."/>
            <person name="Pecorari M."/>
            <person name="Jousson O."/>
            <person name="Segata N."/>
            <person name="Cirillo D.M."/>
        </authorList>
    </citation>
    <scope>NUCLEOTIDE SEQUENCE [LARGE SCALE GENOMIC DNA]</scope>
    <source>
        <strain evidence="3 4">CIP1034565</strain>
    </source>
</reference>
<evidence type="ECO:0000256" key="1">
    <source>
        <dbReference type="SAM" id="MobiDB-lite"/>
    </source>
</evidence>
<keyword evidence="4" id="KW-1185">Reference proteome</keyword>
<proteinExistence type="predicted"/>
<dbReference type="InterPro" id="IPR038720">
    <property type="entry name" value="YprB_RNase_H-like_dom"/>
</dbReference>
<sequence length="554" mass="59516">MAEIALGSYPAKRCARSTHNRFDPTAPTLGPPDPARQALVDAGIAFEAAVVETLAPTLGDGVVVVDAADWSAAVEQTAAAMDAGVPVIAGARLPNVNGRSGAPDLLIRHGDGYLPVDIKNHKTLDSPTRSTSPRSRASVQVAPLSAPGQIHTVTGLRADSGKRREDAMQLAHYTRMLQDLGRHGGELIGGVIGATDLTAALGTAQGVVWHPLEDTLARYDEEFALRLRVAEAAREGRELVRPVRISECDSCDWFPHCAQVAGPDDASFAVLTGHLSLPEWRHLYDTVGDGARLTVEELAGVDVEAHRESFAALGQRSGLTRLANAVRRAAMTVTGVDVEPNGSGWPDVPTADIEIDFDIEHDMDHIYQWGVRIRDGQDDATARYEPTVSFDPMDDAGEAALADEFADWLEAVLADARRTGRSVTVFHWSPVEIHKSAKFPRVAAALAGHTVDLMAWFKAEFFARTSSSIKAVAPLFGFDWDHEDSGGLTALLRIEQARAGSVEAKDWCLRYNCDDTAAQAAIRDGLRALRPPGPAAARRSDRPPTPHTPSATRS</sequence>
<feature type="region of interest" description="Disordered" evidence="1">
    <location>
        <begin position="119"/>
        <end position="140"/>
    </location>
</feature>
<dbReference type="AlphaFoldDB" id="A0A2G5PGW6"/>
<evidence type="ECO:0000313" key="4">
    <source>
        <dbReference type="Proteomes" id="UP000230551"/>
    </source>
</evidence>
<evidence type="ECO:0000313" key="3">
    <source>
        <dbReference type="EMBL" id="PIB77558.1"/>
    </source>
</evidence>
<dbReference type="EMBL" id="PDCN02000001">
    <property type="protein sequence ID" value="PIB77558.1"/>
    <property type="molecule type" value="Genomic_DNA"/>
</dbReference>
<dbReference type="Proteomes" id="UP000230551">
    <property type="component" value="Unassembled WGS sequence"/>
</dbReference>
<feature type="domain" description="YprB ribonuclease H-like" evidence="2">
    <location>
        <begin position="357"/>
        <end position="524"/>
    </location>
</feature>
<dbReference type="Pfam" id="PF13482">
    <property type="entry name" value="RNase_H_2"/>
    <property type="match status" value="1"/>
</dbReference>
<name>A0A2G5PGW6_9MYCO</name>
<feature type="compositionally biased region" description="Low complexity" evidence="1">
    <location>
        <begin position="126"/>
        <end position="136"/>
    </location>
</feature>
<dbReference type="RefSeq" id="WP_090588485.1">
    <property type="nucleotide sequence ID" value="NZ_CP104302.1"/>
</dbReference>
<dbReference type="OrthoDB" id="3274988at2"/>
<accession>A0A2G5PGW6</accession>
<organism evidence="3 4">
    <name type="scientific">Mycolicibacterium brumae</name>
    <dbReference type="NCBI Taxonomy" id="85968"/>
    <lineage>
        <taxon>Bacteria</taxon>
        <taxon>Bacillati</taxon>
        <taxon>Actinomycetota</taxon>
        <taxon>Actinomycetes</taxon>
        <taxon>Mycobacteriales</taxon>
        <taxon>Mycobacteriaceae</taxon>
        <taxon>Mycolicibacterium</taxon>
    </lineage>
</organism>
<feature type="region of interest" description="Disordered" evidence="1">
    <location>
        <begin position="526"/>
        <end position="554"/>
    </location>
</feature>